<gene>
    <name evidence="10 12" type="primary">nadD</name>
    <name evidence="12" type="ORF">AF91_05450</name>
</gene>
<evidence type="ECO:0000256" key="4">
    <source>
        <dbReference type="ARBA" id="ARBA00022679"/>
    </source>
</evidence>
<keyword evidence="4 10" id="KW-0808">Transferase</keyword>
<dbReference type="UniPathway" id="UPA00253">
    <property type="reaction ID" value="UER00332"/>
</dbReference>
<dbReference type="PANTHER" id="PTHR39321">
    <property type="entry name" value="NICOTINATE-NUCLEOTIDE ADENYLYLTRANSFERASE-RELATED"/>
    <property type="match status" value="1"/>
</dbReference>
<evidence type="ECO:0000256" key="6">
    <source>
        <dbReference type="ARBA" id="ARBA00022741"/>
    </source>
</evidence>
<dbReference type="CDD" id="cd02165">
    <property type="entry name" value="NMNAT"/>
    <property type="match status" value="1"/>
</dbReference>
<evidence type="ECO:0000313" key="12">
    <source>
        <dbReference type="EMBL" id="AHJ32643.1"/>
    </source>
</evidence>
<dbReference type="EMBL" id="CP007122">
    <property type="protein sequence ID" value="AHJ32643.1"/>
    <property type="molecule type" value="Genomic_DNA"/>
</dbReference>
<dbReference type="GO" id="GO:0004515">
    <property type="term" value="F:nicotinate-nucleotide adenylyltransferase activity"/>
    <property type="evidence" value="ECO:0007669"/>
    <property type="project" value="UniProtKB-UniRule"/>
</dbReference>
<dbReference type="RefSeq" id="WP_003598984.1">
    <property type="nucleotide sequence ID" value="NZ_CP007122.1"/>
</dbReference>
<keyword evidence="7 10" id="KW-0067">ATP-binding</keyword>
<dbReference type="Gene3D" id="3.40.50.620">
    <property type="entry name" value="HUPs"/>
    <property type="match status" value="1"/>
</dbReference>
<dbReference type="Pfam" id="PF01467">
    <property type="entry name" value="CTP_transf_like"/>
    <property type="match status" value="1"/>
</dbReference>
<accession>A0A806LCN5</accession>
<comment type="catalytic activity">
    <reaction evidence="9 10">
        <text>nicotinate beta-D-ribonucleotide + ATP + H(+) = deamido-NAD(+) + diphosphate</text>
        <dbReference type="Rhea" id="RHEA:22860"/>
        <dbReference type="ChEBI" id="CHEBI:15378"/>
        <dbReference type="ChEBI" id="CHEBI:30616"/>
        <dbReference type="ChEBI" id="CHEBI:33019"/>
        <dbReference type="ChEBI" id="CHEBI:57502"/>
        <dbReference type="ChEBI" id="CHEBI:58437"/>
        <dbReference type="EC" id="2.7.7.18"/>
    </reaction>
</comment>
<dbReference type="NCBIfam" id="NF000840">
    <property type="entry name" value="PRK00071.1-3"/>
    <property type="match status" value="1"/>
</dbReference>
<organism evidence="12 13">
    <name type="scientific">Lacticaseibacillus paracasei N1115</name>
    <dbReference type="NCBI Taxonomy" id="1446494"/>
    <lineage>
        <taxon>Bacteria</taxon>
        <taxon>Bacillati</taxon>
        <taxon>Bacillota</taxon>
        <taxon>Bacilli</taxon>
        <taxon>Lactobacillales</taxon>
        <taxon>Lactobacillaceae</taxon>
        <taxon>Lacticaseibacillus</taxon>
    </lineage>
</organism>
<dbReference type="InterPro" id="IPR005248">
    <property type="entry name" value="NadD/NMNAT"/>
</dbReference>
<evidence type="ECO:0000256" key="10">
    <source>
        <dbReference type="HAMAP-Rule" id="MF_00244"/>
    </source>
</evidence>
<evidence type="ECO:0000256" key="2">
    <source>
        <dbReference type="ARBA" id="ARBA00005019"/>
    </source>
</evidence>
<comment type="similarity">
    <text evidence="10">Belongs to the NadD family.</text>
</comment>
<evidence type="ECO:0000256" key="7">
    <source>
        <dbReference type="ARBA" id="ARBA00022840"/>
    </source>
</evidence>
<dbReference type="KEGG" id="lpq:AF91_05450"/>
<dbReference type="EC" id="2.7.7.18" evidence="10"/>
<evidence type="ECO:0000313" key="13">
    <source>
        <dbReference type="Proteomes" id="UP000019441"/>
    </source>
</evidence>
<dbReference type="GO" id="GO:0009435">
    <property type="term" value="P:NAD+ biosynthetic process"/>
    <property type="evidence" value="ECO:0007669"/>
    <property type="project" value="UniProtKB-UniRule"/>
</dbReference>
<name>A0A806LCN5_LACPA</name>
<dbReference type="InterPro" id="IPR004821">
    <property type="entry name" value="Cyt_trans-like"/>
</dbReference>
<comment type="pathway">
    <text evidence="2 10">Cofactor biosynthesis; NAD(+) biosynthesis; deamido-NAD(+) from nicotinate D-ribonucleotide: step 1/1.</text>
</comment>
<dbReference type="NCBIfam" id="TIGR00482">
    <property type="entry name" value="nicotinate (nicotinamide) nucleotide adenylyltransferase"/>
    <property type="match status" value="1"/>
</dbReference>
<dbReference type="GO" id="GO:0005524">
    <property type="term" value="F:ATP binding"/>
    <property type="evidence" value="ECO:0007669"/>
    <property type="project" value="UniProtKB-KW"/>
</dbReference>
<evidence type="ECO:0000256" key="3">
    <source>
        <dbReference type="ARBA" id="ARBA00022642"/>
    </source>
</evidence>
<protein>
    <recommendedName>
        <fullName evidence="10">Probable nicotinate-nucleotide adenylyltransferase</fullName>
        <ecNumber evidence="10">2.7.7.18</ecNumber>
    </recommendedName>
    <alternativeName>
        <fullName evidence="10">Deamido-NAD(+) diphosphorylase</fullName>
    </alternativeName>
    <alternativeName>
        <fullName evidence="10">Deamido-NAD(+) pyrophosphorylase</fullName>
    </alternativeName>
    <alternativeName>
        <fullName evidence="10">Nicotinate mononucleotide adenylyltransferase</fullName>
        <shortName evidence="10">NaMN adenylyltransferase</shortName>
    </alternativeName>
</protein>
<keyword evidence="6 10" id="KW-0547">Nucleotide-binding</keyword>
<sequence length="230" mass="26202">MEKTQSVTLTQPVISVEMREQILGQHRRKQIGLFGGTFNPIHNGHLIMAEAAGTELGLEKVYFMPDNQPPHVDTKTAISARHRVNMVQLAIADNPLFGLEGIEIRRGGVSYTYETMLELHRLHPDTDYYFIIGADMVDYLPKWSHIDELVKLVTFVGVKRRGYTPASRYPILWVDAPLIDISSTDVRDRVENGRSLKYLVPDSVIDYIQKEGLYRERTSISGKSDTWLKS</sequence>
<dbReference type="PANTHER" id="PTHR39321:SF3">
    <property type="entry name" value="PHOSPHOPANTETHEINE ADENYLYLTRANSFERASE"/>
    <property type="match status" value="1"/>
</dbReference>
<dbReference type="Proteomes" id="UP000019441">
    <property type="component" value="Chromosome"/>
</dbReference>
<dbReference type="SUPFAM" id="SSF52374">
    <property type="entry name" value="Nucleotidylyl transferase"/>
    <property type="match status" value="1"/>
</dbReference>
<keyword evidence="8 10" id="KW-0520">NAD</keyword>
<evidence type="ECO:0000256" key="9">
    <source>
        <dbReference type="ARBA" id="ARBA00048721"/>
    </source>
</evidence>
<evidence type="ECO:0000256" key="5">
    <source>
        <dbReference type="ARBA" id="ARBA00022695"/>
    </source>
</evidence>
<dbReference type="AlphaFoldDB" id="A0A806LCN5"/>
<dbReference type="NCBIfam" id="TIGR00125">
    <property type="entry name" value="cyt_tran_rel"/>
    <property type="match status" value="1"/>
</dbReference>
<proteinExistence type="inferred from homology"/>
<keyword evidence="5 10" id="KW-0548">Nucleotidyltransferase</keyword>
<reference evidence="12 13" key="1">
    <citation type="journal article" date="2014" name="Genome Announc.">
        <title>Whole Genome Sequence of the Probiotic Strain Lactobacillus paracasei N1115, Isolated from Traditional Chinese Fermented Milk.</title>
        <authorList>
            <person name="Wang S."/>
            <person name="Zhu H."/>
            <person name="He F."/>
            <person name="Luo Y."/>
            <person name="Kang Z."/>
            <person name="Lu C."/>
            <person name="Feng L."/>
            <person name="Lu X."/>
            <person name="Xue Y."/>
            <person name="Wang H."/>
        </authorList>
    </citation>
    <scope>NUCLEOTIDE SEQUENCE [LARGE SCALE GENOMIC DNA]</scope>
    <source>
        <strain evidence="12 13">N1115</strain>
    </source>
</reference>
<evidence type="ECO:0000259" key="11">
    <source>
        <dbReference type="Pfam" id="PF01467"/>
    </source>
</evidence>
<evidence type="ECO:0000256" key="1">
    <source>
        <dbReference type="ARBA" id="ARBA00002324"/>
    </source>
</evidence>
<dbReference type="InterPro" id="IPR014729">
    <property type="entry name" value="Rossmann-like_a/b/a_fold"/>
</dbReference>
<keyword evidence="3 10" id="KW-0662">Pyridine nucleotide biosynthesis</keyword>
<dbReference type="HAMAP" id="MF_00244">
    <property type="entry name" value="NaMN_adenylyltr"/>
    <property type="match status" value="1"/>
</dbReference>
<comment type="function">
    <text evidence="1 10">Catalyzes the reversible adenylation of nicotinate mononucleotide (NaMN) to nicotinic acid adenine dinucleotide (NaAD).</text>
</comment>
<evidence type="ECO:0000256" key="8">
    <source>
        <dbReference type="ARBA" id="ARBA00023027"/>
    </source>
</evidence>
<feature type="domain" description="Cytidyltransferase-like" evidence="11">
    <location>
        <begin position="33"/>
        <end position="189"/>
    </location>
</feature>
<dbReference type="NCBIfam" id="NF000841">
    <property type="entry name" value="PRK00071.1-4"/>
    <property type="match status" value="1"/>
</dbReference>